<evidence type="ECO:0000313" key="1">
    <source>
        <dbReference type="EMBL" id="WUX50722.1"/>
    </source>
</evidence>
<dbReference type="Pfam" id="PF03995">
    <property type="entry name" value="Inhibitor_I36"/>
    <property type="match status" value="1"/>
</dbReference>
<sequence>MAKSIKVWDLTLLCLDAMMEERNMSWIRKIATATSALAILGGGVLATASPASAVGGCASGYLCVYDRTDFGGAKIVSRSTNSCFTIVGTHPDWVGRVESYVNNLPVNAHLWEHDSPNGWVKIRTFVSGGFSSSIPVNYGDVICQGSAAPGS</sequence>
<organism evidence="1 2">
    <name type="scientific">Streptomyces niveus</name>
    <name type="common">Streptomyces spheroides</name>
    <dbReference type="NCBI Taxonomy" id="193462"/>
    <lineage>
        <taxon>Bacteria</taxon>
        <taxon>Bacillati</taxon>
        <taxon>Actinomycetota</taxon>
        <taxon>Actinomycetes</taxon>
        <taxon>Kitasatosporales</taxon>
        <taxon>Streptomycetaceae</taxon>
        <taxon>Streptomyces</taxon>
    </lineage>
</organism>
<gene>
    <name evidence="1" type="ORF">OG442_03685</name>
</gene>
<dbReference type="EMBL" id="CP109495">
    <property type="protein sequence ID" value="WUX50722.1"/>
    <property type="molecule type" value="Genomic_DNA"/>
</dbReference>
<protein>
    <submittedName>
        <fullName evidence="1">Peptidase inhibitor family I36 protein</fullName>
    </submittedName>
</protein>
<proteinExistence type="predicted"/>
<evidence type="ECO:0000313" key="2">
    <source>
        <dbReference type="Proteomes" id="UP001432209"/>
    </source>
</evidence>
<reference evidence="1" key="1">
    <citation type="submission" date="2022-10" db="EMBL/GenBank/DDBJ databases">
        <title>The complete genomes of actinobacterial strains from the NBC collection.</title>
        <authorList>
            <person name="Joergensen T.S."/>
            <person name="Alvarez Arevalo M."/>
            <person name="Sterndorff E.B."/>
            <person name="Faurdal D."/>
            <person name="Vuksanovic O."/>
            <person name="Mourched A.-S."/>
            <person name="Charusanti P."/>
            <person name="Shaw S."/>
            <person name="Blin K."/>
            <person name="Weber T."/>
        </authorList>
    </citation>
    <scope>NUCLEOTIDE SEQUENCE</scope>
    <source>
        <strain evidence="1">NBC_01432</strain>
    </source>
</reference>
<keyword evidence="2" id="KW-1185">Reference proteome</keyword>
<name>A0ABZ1ZW83_STRNV</name>
<dbReference type="RefSeq" id="WP_329074360.1">
    <property type="nucleotide sequence ID" value="NZ_CP109495.1"/>
</dbReference>
<dbReference type="Proteomes" id="UP001432209">
    <property type="component" value="Chromosome"/>
</dbReference>
<accession>A0ABZ1ZW83</accession>